<dbReference type="InterPro" id="IPR009380">
    <property type="entry name" value="DUF1036"/>
</dbReference>
<evidence type="ECO:0000313" key="2">
    <source>
        <dbReference type="EMBL" id="MBZ5708453.1"/>
    </source>
</evidence>
<dbReference type="Pfam" id="PF06282">
    <property type="entry name" value="DUF1036"/>
    <property type="match status" value="1"/>
</dbReference>
<gene>
    <name evidence="2" type="ORF">K7C98_04235</name>
</gene>
<dbReference type="EMBL" id="JAIRAU010000001">
    <property type="protein sequence ID" value="MBZ5708453.1"/>
    <property type="molecule type" value="Genomic_DNA"/>
</dbReference>
<proteinExistence type="predicted"/>
<keyword evidence="3" id="KW-1185">Reference proteome</keyword>
<protein>
    <submittedName>
        <fullName evidence="2">DUF1036 domain-containing protein</fullName>
    </submittedName>
</protein>
<comment type="caution">
    <text evidence="2">The sequence shown here is derived from an EMBL/GenBank/DDBJ whole genome shotgun (WGS) entry which is preliminary data.</text>
</comment>
<name>A0ABS7TJU4_9BACT</name>
<sequence length="297" mass="32639">MTTIGRLTRMLAVGGLGALAWSDHAGATACDGNTIGDLCTERNTNVYTIPCPLWNDPFRTCEQEMVDELAKTECFFREWISCETGVGLCDAYPALNGDLIAWLEDERDEGRISSASECYNLGSNAELAASVAGMIVEYVADVGIPGASKLVGHFLNCACNEVDWSVTTEPIVRTLRVCNNSSYSANLAVGYRGDDGVWVAEGWWVLDPGQCGDPITGYRGNGMFYAVAKGPLIDADTFVEWINRGYDTAYFCVHRGDEFTYTDDECVNPTKFNIYMQEFGAIDDPDRDGIHQWNLSN</sequence>
<accession>A0ABS7TJU4</accession>
<keyword evidence="1" id="KW-0732">Signal</keyword>
<feature type="signal peptide" evidence="1">
    <location>
        <begin position="1"/>
        <end position="25"/>
    </location>
</feature>
<feature type="chain" id="PRO_5045640109" evidence="1">
    <location>
        <begin position="26"/>
        <end position="297"/>
    </location>
</feature>
<evidence type="ECO:0000313" key="3">
    <source>
        <dbReference type="Proteomes" id="UP001139031"/>
    </source>
</evidence>
<dbReference type="RefSeq" id="WP_224190202.1">
    <property type="nucleotide sequence ID" value="NZ_JAIRAU010000001.1"/>
</dbReference>
<evidence type="ECO:0000256" key="1">
    <source>
        <dbReference type="SAM" id="SignalP"/>
    </source>
</evidence>
<organism evidence="2 3">
    <name type="scientific">Nannocystis pusilla</name>
    <dbReference type="NCBI Taxonomy" id="889268"/>
    <lineage>
        <taxon>Bacteria</taxon>
        <taxon>Pseudomonadati</taxon>
        <taxon>Myxococcota</taxon>
        <taxon>Polyangia</taxon>
        <taxon>Nannocystales</taxon>
        <taxon>Nannocystaceae</taxon>
        <taxon>Nannocystis</taxon>
    </lineage>
</organism>
<reference evidence="2" key="1">
    <citation type="submission" date="2021-08" db="EMBL/GenBank/DDBJ databases">
        <authorList>
            <person name="Stevens D.C."/>
        </authorList>
    </citation>
    <scope>NUCLEOTIDE SEQUENCE</scope>
    <source>
        <strain evidence="2">DSM 53165</strain>
    </source>
</reference>
<dbReference type="Proteomes" id="UP001139031">
    <property type="component" value="Unassembled WGS sequence"/>
</dbReference>